<dbReference type="InterPro" id="IPR002139">
    <property type="entry name" value="Ribo/fructo_kinase"/>
</dbReference>
<accession>A0ABV7WWF7</accession>
<gene>
    <name evidence="7" type="ORF">ACFOND_14655</name>
</gene>
<dbReference type="Proteomes" id="UP001595710">
    <property type="component" value="Unassembled WGS sequence"/>
</dbReference>
<keyword evidence="2" id="KW-0808">Transferase</keyword>
<feature type="coiled-coil region" evidence="5">
    <location>
        <begin position="234"/>
        <end position="268"/>
    </location>
</feature>
<keyword evidence="5" id="KW-0175">Coiled coil</keyword>
<feature type="domain" description="Carbohydrate kinase PfkB" evidence="6">
    <location>
        <begin position="58"/>
        <end position="346"/>
    </location>
</feature>
<organism evidence="7 8">
    <name type="scientific">Reinekea marina</name>
    <dbReference type="NCBI Taxonomy" id="1310421"/>
    <lineage>
        <taxon>Bacteria</taxon>
        <taxon>Pseudomonadati</taxon>
        <taxon>Pseudomonadota</taxon>
        <taxon>Gammaproteobacteria</taxon>
        <taxon>Oceanospirillales</taxon>
        <taxon>Saccharospirillaceae</taxon>
        <taxon>Reinekea</taxon>
    </lineage>
</organism>
<dbReference type="GO" id="GO:0016301">
    <property type="term" value="F:kinase activity"/>
    <property type="evidence" value="ECO:0007669"/>
    <property type="project" value="UniProtKB-KW"/>
</dbReference>
<evidence type="ECO:0000313" key="7">
    <source>
        <dbReference type="EMBL" id="MFC3702873.1"/>
    </source>
</evidence>
<dbReference type="PANTHER" id="PTHR42909:SF1">
    <property type="entry name" value="CARBOHYDRATE KINASE PFKB DOMAIN-CONTAINING PROTEIN"/>
    <property type="match status" value="1"/>
</dbReference>
<sequence length="375" mass="40666">MNDIEFKIIKAIKSAPMATQQELADTLNMSRESVAGYIMRLTRRGAILGKGYILPTQNNILVIGGANVDLTGNSTQSFRPGDSNPGQVGQSAGGVGRNIAENLARLGNEVSIISIIGNDYRGRYLLEHAREIGLGTEDVIQHPDFATSTYLAMNNEKGELIGSIADMTIIDQLTPSMLEDKLSRIQAATTIVVEANLPKATLSWLSEQRINAPIVADAVSATKAPRLIPLLPRIDVLKVNKAEALAILEREENDATPAETLLEELLQKGVKTVLLSLSEQGVLYGEGDQKIHQTVPQCQMISDTGAGDSLLAGYVHSQRLSEEKQQRLRFAIACAAATLESKDAVSKTMTQTNVLKRFGDFINLNTETVQSELEK</sequence>
<dbReference type="PANTHER" id="PTHR42909">
    <property type="entry name" value="ZGC:136858"/>
    <property type="match status" value="1"/>
</dbReference>
<dbReference type="InterPro" id="IPR029056">
    <property type="entry name" value="Ribokinase-like"/>
</dbReference>
<dbReference type="Pfam" id="PF13412">
    <property type="entry name" value="HTH_24"/>
    <property type="match status" value="1"/>
</dbReference>
<dbReference type="PRINTS" id="PR00990">
    <property type="entry name" value="RIBOKINASE"/>
</dbReference>
<comment type="caution">
    <text evidence="7">The sequence shown here is derived from an EMBL/GenBank/DDBJ whole genome shotgun (WGS) entry which is preliminary data.</text>
</comment>
<dbReference type="InterPro" id="IPR036388">
    <property type="entry name" value="WH-like_DNA-bd_sf"/>
</dbReference>
<proteinExistence type="inferred from homology"/>
<dbReference type="InterPro" id="IPR011611">
    <property type="entry name" value="PfkB_dom"/>
</dbReference>
<evidence type="ECO:0000256" key="2">
    <source>
        <dbReference type="ARBA" id="ARBA00022679"/>
    </source>
</evidence>
<protein>
    <submittedName>
        <fullName evidence="7">Carbohydrate kinase</fullName>
    </submittedName>
</protein>
<evidence type="ECO:0000259" key="6">
    <source>
        <dbReference type="Pfam" id="PF00294"/>
    </source>
</evidence>
<dbReference type="Gene3D" id="1.10.10.10">
    <property type="entry name" value="Winged helix-like DNA-binding domain superfamily/Winged helix DNA-binding domain"/>
    <property type="match status" value="1"/>
</dbReference>
<evidence type="ECO:0000256" key="4">
    <source>
        <dbReference type="ARBA" id="ARBA00022777"/>
    </source>
</evidence>
<keyword evidence="3" id="KW-0479">Metal-binding</keyword>
<name>A0ABV7WWF7_9GAMM</name>
<evidence type="ECO:0000256" key="1">
    <source>
        <dbReference type="ARBA" id="ARBA00010688"/>
    </source>
</evidence>
<reference evidence="8" key="1">
    <citation type="journal article" date="2019" name="Int. J. Syst. Evol. Microbiol.">
        <title>The Global Catalogue of Microorganisms (GCM) 10K type strain sequencing project: providing services to taxonomists for standard genome sequencing and annotation.</title>
        <authorList>
            <consortium name="The Broad Institute Genomics Platform"/>
            <consortium name="The Broad Institute Genome Sequencing Center for Infectious Disease"/>
            <person name="Wu L."/>
            <person name="Ma J."/>
        </authorList>
    </citation>
    <scope>NUCLEOTIDE SEQUENCE [LARGE SCALE GENOMIC DNA]</scope>
    <source>
        <strain evidence="8">CECT 8288</strain>
    </source>
</reference>
<dbReference type="SUPFAM" id="SSF46785">
    <property type="entry name" value="Winged helix' DNA-binding domain"/>
    <property type="match status" value="1"/>
</dbReference>
<dbReference type="CDD" id="cd01941">
    <property type="entry name" value="YeiC_kinase_like"/>
    <property type="match status" value="1"/>
</dbReference>
<keyword evidence="8" id="KW-1185">Reference proteome</keyword>
<dbReference type="SUPFAM" id="SSF53613">
    <property type="entry name" value="Ribokinase-like"/>
    <property type="match status" value="1"/>
</dbReference>
<evidence type="ECO:0000256" key="3">
    <source>
        <dbReference type="ARBA" id="ARBA00022723"/>
    </source>
</evidence>
<dbReference type="PROSITE" id="PS00583">
    <property type="entry name" value="PFKB_KINASES_1"/>
    <property type="match status" value="1"/>
</dbReference>
<dbReference type="InterPro" id="IPR036390">
    <property type="entry name" value="WH_DNA-bd_sf"/>
</dbReference>
<comment type="similarity">
    <text evidence="1">Belongs to the carbohydrate kinase PfkB family.</text>
</comment>
<keyword evidence="4 7" id="KW-0418">Kinase</keyword>
<evidence type="ECO:0000313" key="8">
    <source>
        <dbReference type="Proteomes" id="UP001595710"/>
    </source>
</evidence>
<dbReference type="RefSeq" id="WP_290282505.1">
    <property type="nucleotide sequence ID" value="NZ_JAUFQI010000001.1"/>
</dbReference>
<evidence type="ECO:0000256" key="5">
    <source>
        <dbReference type="SAM" id="Coils"/>
    </source>
</evidence>
<dbReference type="InterPro" id="IPR002173">
    <property type="entry name" value="Carboh/pur_kinase_PfkB_CS"/>
</dbReference>
<dbReference type="Pfam" id="PF00294">
    <property type="entry name" value="PfkB"/>
    <property type="match status" value="1"/>
</dbReference>
<dbReference type="Gene3D" id="3.40.1190.20">
    <property type="match status" value="1"/>
</dbReference>
<dbReference type="EMBL" id="JBHRYN010000060">
    <property type="protein sequence ID" value="MFC3702873.1"/>
    <property type="molecule type" value="Genomic_DNA"/>
</dbReference>